<keyword evidence="3" id="KW-1003">Cell membrane</keyword>
<feature type="domain" description="EamA" evidence="13">
    <location>
        <begin position="6"/>
        <end position="131"/>
    </location>
</feature>
<keyword evidence="10" id="KW-0443">Lipid metabolism</keyword>
<reference evidence="15" key="2">
    <citation type="submission" date="2012-04" db="EMBL/GenBank/DDBJ databases">
        <title>Complete genome sequence of Providencia stuartii clinical isolate MRSN 2154.</title>
        <authorList>
            <person name="Clifford R.J."/>
            <person name="Hang J."/>
            <person name="Riley M.C."/>
            <person name="Onmus-Leone F."/>
            <person name="Kuschner R.A."/>
            <person name="Lesho E.P."/>
            <person name="Waterman P.E."/>
        </authorList>
    </citation>
    <scope>NUCLEOTIDE SEQUENCE [LARGE SCALE GENOMIC DNA]</scope>
    <source>
        <strain evidence="15">MRSN 2154</strain>
    </source>
</reference>
<evidence type="ECO:0000256" key="6">
    <source>
        <dbReference type="ARBA" id="ARBA00022556"/>
    </source>
</evidence>
<sequence length="282" mass="30823">MTTYVLLAVLFAAFCHASWNAIVKFGNDRFFGLVMISLFSAVLAIPALFVLGLPSVHAIPWLALSLLFHLGYAYFLSQAYTHGDLGQIYPISRGSAPLITALLSLLIFHEMISLIGLLGILFIMSGVIIIAFAGRKLTLNITGKALCYALCTAFFTACYTLSDGQGSRASEDPIVYTLWLFLLNGIVLTLSGALKYQKTLFQGIKQYWRSGLIGGLMQLVSYGIAIWAMSQAPIVLVAAVRETSVLFAMFLSIVFLKERFNFMRVTACVIILAGVLLAKLSH</sequence>
<dbReference type="InterPro" id="IPR000390">
    <property type="entry name" value="Small_drug/metabolite_transptr"/>
</dbReference>
<dbReference type="GO" id="GO:0022857">
    <property type="term" value="F:transmembrane transporter activity"/>
    <property type="evidence" value="ECO:0007669"/>
    <property type="project" value="InterPro"/>
</dbReference>
<feature type="transmembrane region" description="Helical" evidence="12">
    <location>
        <begin position="58"/>
        <end position="75"/>
    </location>
</feature>
<dbReference type="Gene3D" id="1.10.3730.20">
    <property type="match status" value="2"/>
</dbReference>
<evidence type="ECO:0000256" key="5">
    <source>
        <dbReference type="ARBA" id="ARBA00022519"/>
    </source>
</evidence>
<protein>
    <recommendedName>
        <fullName evidence="13">EamA domain-containing protein</fullName>
    </recommendedName>
</protein>
<dbReference type="HOGENOM" id="CLU_060016_3_0_6"/>
<feature type="transmembrane region" description="Helical" evidence="12">
    <location>
        <begin position="262"/>
        <end position="280"/>
    </location>
</feature>
<evidence type="ECO:0000256" key="4">
    <source>
        <dbReference type="ARBA" id="ARBA00022516"/>
    </source>
</evidence>
<feature type="transmembrane region" description="Helical" evidence="12">
    <location>
        <begin position="206"/>
        <end position="228"/>
    </location>
</feature>
<organism evidence="14 15">
    <name type="scientific">Providencia stuartii (strain MRSN 2154)</name>
    <dbReference type="NCBI Taxonomy" id="1157951"/>
    <lineage>
        <taxon>Bacteria</taxon>
        <taxon>Pseudomonadati</taxon>
        <taxon>Pseudomonadota</taxon>
        <taxon>Gammaproteobacteria</taxon>
        <taxon>Enterobacterales</taxon>
        <taxon>Morganellaceae</taxon>
        <taxon>Providencia</taxon>
    </lineage>
</organism>
<feature type="transmembrane region" description="Helical" evidence="12">
    <location>
        <begin position="174"/>
        <end position="194"/>
    </location>
</feature>
<evidence type="ECO:0000256" key="11">
    <source>
        <dbReference type="ARBA" id="ARBA00023136"/>
    </source>
</evidence>
<evidence type="ECO:0000313" key="15">
    <source>
        <dbReference type="Proteomes" id="UP000005012"/>
    </source>
</evidence>
<dbReference type="EMBL" id="CP003488">
    <property type="protein sequence ID" value="AFH93317.1"/>
    <property type="molecule type" value="Genomic_DNA"/>
</dbReference>
<dbReference type="InterPro" id="IPR000620">
    <property type="entry name" value="EamA_dom"/>
</dbReference>
<keyword evidence="2" id="KW-0813">Transport</keyword>
<dbReference type="Proteomes" id="UP000005012">
    <property type="component" value="Chromosome"/>
</dbReference>
<dbReference type="GO" id="GO:0009245">
    <property type="term" value="P:lipid A biosynthetic process"/>
    <property type="evidence" value="ECO:0007669"/>
    <property type="project" value="UniProtKB-KW"/>
</dbReference>
<dbReference type="KEGG" id="psi:S70_07230"/>
<keyword evidence="5" id="KW-0997">Cell inner membrane</keyword>
<reference evidence="14 15" key="1">
    <citation type="journal article" date="2012" name="J. Bacteriol.">
        <title>Complete Genome Sequence of Providencia stuartii Clinical Isolate MRSN 2154.</title>
        <authorList>
            <person name="Clifford R.J."/>
            <person name="Hang J."/>
            <person name="Riley M.C."/>
            <person name="Onmus-Leone F."/>
            <person name="Kuschner R.A."/>
            <person name="Lesho E.P."/>
            <person name="Waterman P.E."/>
        </authorList>
    </citation>
    <scope>NUCLEOTIDE SEQUENCE [LARGE SCALE GENOMIC DNA]</scope>
    <source>
        <strain evidence="14 15">MRSN 2154</strain>
    </source>
</reference>
<name>A0A140NKY8_PROSM</name>
<keyword evidence="6" id="KW-0441">Lipid A biosynthesis</keyword>
<keyword evidence="8" id="KW-0448">Lipopolysaccharide biosynthesis</keyword>
<comment type="subcellular location">
    <subcellularLocation>
        <location evidence="1">Cell membrane</location>
        <topology evidence="1">Multi-pass membrane protein</topology>
    </subcellularLocation>
</comment>
<evidence type="ECO:0000259" key="13">
    <source>
        <dbReference type="Pfam" id="PF00892"/>
    </source>
</evidence>
<dbReference type="AlphaFoldDB" id="A0A140NKY8"/>
<dbReference type="PANTHER" id="PTHR30561:SF9">
    <property type="entry name" value="4-AMINO-4-DEOXY-L-ARABINOSE-PHOSPHOUNDECAPRENOL FLIPPASE SUBUNIT ARNF-RELATED"/>
    <property type="match status" value="1"/>
</dbReference>
<dbReference type="GO" id="GO:0005886">
    <property type="term" value="C:plasma membrane"/>
    <property type="evidence" value="ECO:0007669"/>
    <property type="project" value="UniProtKB-SubCell"/>
</dbReference>
<evidence type="ECO:0000256" key="9">
    <source>
        <dbReference type="ARBA" id="ARBA00022989"/>
    </source>
</evidence>
<dbReference type="OrthoDB" id="9783707at2"/>
<evidence type="ECO:0000256" key="12">
    <source>
        <dbReference type="SAM" id="Phobius"/>
    </source>
</evidence>
<evidence type="ECO:0000256" key="10">
    <source>
        <dbReference type="ARBA" id="ARBA00023098"/>
    </source>
</evidence>
<feature type="transmembrane region" description="Helical" evidence="12">
    <location>
        <begin position="145"/>
        <end position="162"/>
    </location>
</feature>
<dbReference type="RefSeq" id="WP_004926757.1">
    <property type="nucleotide sequence ID" value="NC_017731.1"/>
</dbReference>
<gene>
    <name evidence="14" type="ordered locus">S70_07230</name>
</gene>
<dbReference type="GeneID" id="93517890"/>
<feature type="transmembrane region" description="Helical" evidence="12">
    <location>
        <begin position="111"/>
        <end position="133"/>
    </location>
</feature>
<evidence type="ECO:0000256" key="7">
    <source>
        <dbReference type="ARBA" id="ARBA00022692"/>
    </source>
</evidence>
<keyword evidence="4" id="KW-0444">Lipid biosynthesis</keyword>
<accession>A0A140NKY8</accession>
<evidence type="ECO:0000313" key="14">
    <source>
        <dbReference type="EMBL" id="AFH93317.1"/>
    </source>
</evidence>
<dbReference type="GO" id="GO:0009103">
    <property type="term" value="P:lipopolysaccharide biosynthetic process"/>
    <property type="evidence" value="ECO:0007669"/>
    <property type="project" value="UniProtKB-KW"/>
</dbReference>
<keyword evidence="7 12" id="KW-0812">Transmembrane</keyword>
<proteinExistence type="predicted"/>
<evidence type="ECO:0000256" key="3">
    <source>
        <dbReference type="ARBA" id="ARBA00022475"/>
    </source>
</evidence>
<dbReference type="Pfam" id="PF00892">
    <property type="entry name" value="EamA"/>
    <property type="match status" value="2"/>
</dbReference>
<dbReference type="InterPro" id="IPR037185">
    <property type="entry name" value="EmrE-like"/>
</dbReference>
<feature type="domain" description="EamA" evidence="13">
    <location>
        <begin position="144"/>
        <end position="277"/>
    </location>
</feature>
<keyword evidence="9 12" id="KW-1133">Transmembrane helix</keyword>
<dbReference type="PANTHER" id="PTHR30561">
    <property type="entry name" value="SMR FAMILY PROTON-DEPENDENT DRUG EFFLUX TRANSPORTER SUGE"/>
    <property type="match status" value="1"/>
</dbReference>
<evidence type="ECO:0000256" key="2">
    <source>
        <dbReference type="ARBA" id="ARBA00022448"/>
    </source>
</evidence>
<evidence type="ECO:0000256" key="8">
    <source>
        <dbReference type="ARBA" id="ARBA00022985"/>
    </source>
</evidence>
<dbReference type="PATRIC" id="fig|1157951.4.peg.1441"/>
<evidence type="ECO:0000256" key="1">
    <source>
        <dbReference type="ARBA" id="ARBA00004651"/>
    </source>
</evidence>
<dbReference type="SUPFAM" id="SSF103481">
    <property type="entry name" value="Multidrug resistance efflux transporter EmrE"/>
    <property type="match status" value="2"/>
</dbReference>
<keyword evidence="11 12" id="KW-0472">Membrane</keyword>
<feature type="transmembrane region" description="Helical" evidence="12">
    <location>
        <begin position="234"/>
        <end position="255"/>
    </location>
</feature>
<feature type="transmembrane region" description="Helical" evidence="12">
    <location>
        <begin position="30"/>
        <end position="51"/>
    </location>
</feature>